<evidence type="ECO:0000256" key="2">
    <source>
        <dbReference type="ARBA" id="ARBA00022741"/>
    </source>
</evidence>
<dbReference type="InterPro" id="IPR008271">
    <property type="entry name" value="Ser/Thr_kinase_AS"/>
</dbReference>
<keyword evidence="4 5" id="KW-0067">ATP-binding</keyword>
<dbReference type="Proteomes" id="UP000199614">
    <property type="component" value="Unassembled WGS sequence"/>
</dbReference>
<proteinExistence type="predicted"/>
<dbReference type="CDD" id="cd14014">
    <property type="entry name" value="STKc_PknB_like"/>
    <property type="match status" value="1"/>
</dbReference>
<reference evidence="8 9" key="1">
    <citation type="submission" date="2016-10" db="EMBL/GenBank/DDBJ databases">
        <authorList>
            <person name="de Groot N.N."/>
        </authorList>
    </citation>
    <scope>NUCLEOTIDE SEQUENCE [LARGE SCALE GENOMIC DNA]</scope>
    <source>
        <strain evidence="8 9">CGMCC 4.1877</strain>
    </source>
</reference>
<dbReference type="PANTHER" id="PTHR43289:SF34">
    <property type="entry name" value="SERINE_THREONINE-PROTEIN KINASE YBDM-RELATED"/>
    <property type="match status" value="1"/>
</dbReference>
<dbReference type="InterPro" id="IPR011009">
    <property type="entry name" value="Kinase-like_dom_sf"/>
</dbReference>
<evidence type="ECO:0000256" key="1">
    <source>
        <dbReference type="ARBA" id="ARBA00022679"/>
    </source>
</evidence>
<evidence type="ECO:0000256" key="3">
    <source>
        <dbReference type="ARBA" id="ARBA00022777"/>
    </source>
</evidence>
<feature type="compositionally biased region" description="Low complexity" evidence="6">
    <location>
        <begin position="334"/>
        <end position="348"/>
    </location>
</feature>
<feature type="region of interest" description="Disordered" evidence="6">
    <location>
        <begin position="266"/>
        <end position="443"/>
    </location>
</feature>
<sequence>MAQPPESQDPHTVGRYRIIGVLGAGGMGRVLLGEAPDGRRAAIKLVHPELAGTDGFRARFRREVALAAQAPPGWTAAFLDADPDAEQPWLATTYLDAPTLHEEIARAGTLSPDRATDLGVGLASALAALHARGLVHRDLKPSNVLLTGGGPRLIDFGISRAVDGTALTATGQVIGTPEYLSPEQITGTPPTGTAADLFALGSLLTFVVTARTPFAGGAAADVLSRVVHGEPDLGPELGRLGPVVRALLAKDPARRPDAERTAELLAGGPDAGAHGSRPGDHAGPGSGNRRDDAAGAAGAVHPNGPAPREGHPAGPEPVTHPAGPAVPTGRRGDPGAAADPGVPAGPHPATREHGPTEWDPGAPDGPDGPGSTRQETRPWWTDSGAGAGPRAGANAGGPGTAGHEPAAPTAAPRGASPGGSPRPDGDGTLPPPTLLGAPPGTGEPWRRRRWPLVAGGVAVALVVALVAGLLLSGGGEPDGAVAGPPETTTAAPPPTTTEAGPTPTPTATPAATDLLAGATEVNTSEDVRYVGTDGALRFRSPSGNIACVLEEFAARCDVLERSWEVPPVPASCRLAYGSGAELAGAAPGALTCVGDTVADPSLPVLEFDRALRSREVTCVSRRTGVECRNTTTGHGIAVARASYRVY</sequence>
<evidence type="ECO:0000313" key="9">
    <source>
        <dbReference type="Proteomes" id="UP000199614"/>
    </source>
</evidence>
<keyword evidence="1" id="KW-0808">Transferase</keyword>
<dbReference type="STRING" id="260086.SAMN05216207_100626"/>
<keyword evidence="3 8" id="KW-0418">Kinase</keyword>
<feature type="compositionally biased region" description="Gly residues" evidence="6">
    <location>
        <begin position="385"/>
        <end position="400"/>
    </location>
</feature>
<dbReference type="AlphaFoldDB" id="A0A1I4VF52"/>
<dbReference type="Pfam" id="PF00069">
    <property type="entry name" value="Pkinase"/>
    <property type="match status" value="1"/>
</dbReference>
<dbReference type="GO" id="GO:0005524">
    <property type="term" value="F:ATP binding"/>
    <property type="evidence" value="ECO:0007669"/>
    <property type="project" value="UniProtKB-UniRule"/>
</dbReference>
<feature type="region of interest" description="Disordered" evidence="6">
    <location>
        <begin position="477"/>
        <end position="508"/>
    </location>
</feature>
<dbReference type="InterPro" id="IPR046576">
    <property type="entry name" value="DUF6636"/>
</dbReference>
<protein>
    <submittedName>
        <fullName evidence="8">Protein kinase domain-containing protein</fullName>
    </submittedName>
</protein>
<dbReference type="PANTHER" id="PTHR43289">
    <property type="entry name" value="MITOGEN-ACTIVATED PROTEIN KINASE KINASE KINASE 20-RELATED"/>
    <property type="match status" value="1"/>
</dbReference>
<dbReference type="GO" id="GO:0004674">
    <property type="term" value="F:protein serine/threonine kinase activity"/>
    <property type="evidence" value="ECO:0007669"/>
    <property type="project" value="TreeGrafter"/>
</dbReference>
<evidence type="ECO:0000259" key="7">
    <source>
        <dbReference type="PROSITE" id="PS50011"/>
    </source>
</evidence>
<accession>A0A1I4VF52</accession>
<dbReference type="InterPro" id="IPR017441">
    <property type="entry name" value="Protein_kinase_ATP_BS"/>
</dbReference>
<dbReference type="EMBL" id="FOUY01000006">
    <property type="protein sequence ID" value="SFM99857.1"/>
    <property type="molecule type" value="Genomic_DNA"/>
</dbReference>
<dbReference type="Gene3D" id="3.30.200.20">
    <property type="entry name" value="Phosphorylase Kinase, domain 1"/>
    <property type="match status" value="1"/>
</dbReference>
<feature type="compositionally biased region" description="Low complexity" evidence="6">
    <location>
        <begin position="401"/>
        <end position="443"/>
    </location>
</feature>
<dbReference type="PROSITE" id="PS50011">
    <property type="entry name" value="PROTEIN_KINASE_DOM"/>
    <property type="match status" value="1"/>
</dbReference>
<dbReference type="PROSITE" id="PS00107">
    <property type="entry name" value="PROTEIN_KINASE_ATP"/>
    <property type="match status" value="1"/>
</dbReference>
<organism evidence="8 9">
    <name type="scientific">Pseudonocardia ammonioxydans</name>
    <dbReference type="NCBI Taxonomy" id="260086"/>
    <lineage>
        <taxon>Bacteria</taxon>
        <taxon>Bacillati</taxon>
        <taxon>Actinomycetota</taxon>
        <taxon>Actinomycetes</taxon>
        <taxon>Pseudonocardiales</taxon>
        <taxon>Pseudonocardiaceae</taxon>
        <taxon>Pseudonocardia</taxon>
    </lineage>
</organism>
<keyword evidence="9" id="KW-1185">Reference proteome</keyword>
<dbReference type="InterPro" id="IPR000719">
    <property type="entry name" value="Prot_kinase_dom"/>
</dbReference>
<keyword evidence="2 5" id="KW-0547">Nucleotide-binding</keyword>
<dbReference type="PROSITE" id="PS00108">
    <property type="entry name" value="PROTEIN_KINASE_ST"/>
    <property type="match status" value="1"/>
</dbReference>
<dbReference type="RefSeq" id="WP_093339572.1">
    <property type="nucleotide sequence ID" value="NZ_FOUY01000006.1"/>
</dbReference>
<dbReference type="SMART" id="SM00220">
    <property type="entry name" value="S_TKc"/>
    <property type="match status" value="1"/>
</dbReference>
<feature type="compositionally biased region" description="Low complexity" evidence="6">
    <location>
        <begin position="294"/>
        <end position="307"/>
    </location>
</feature>
<evidence type="ECO:0000313" key="8">
    <source>
        <dbReference type="EMBL" id="SFM99857.1"/>
    </source>
</evidence>
<feature type="compositionally biased region" description="Low complexity" evidence="6">
    <location>
        <begin position="482"/>
        <end position="508"/>
    </location>
</feature>
<dbReference type="OrthoDB" id="9762169at2"/>
<feature type="domain" description="Protein kinase" evidence="7">
    <location>
        <begin position="16"/>
        <end position="265"/>
    </location>
</feature>
<dbReference type="Pfam" id="PF20341">
    <property type="entry name" value="DUF6636"/>
    <property type="match status" value="1"/>
</dbReference>
<feature type="binding site" evidence="5">
    <location>
        <position position="44"/>
    </location>
    <ligand>
        <name>ATP</name>
        <dbReference type="ChEBI" id="CHEBI:30616"/>
    </ligand>
</feature>
<evidence type="ECO:0000256" key="6">
    <source>
        <dbReference type="SAM" id="MobiDB-lite"/>
    </source>
</evidence>
<dbReference type="Gene3D" id="1.10.510.10">
    <property type="entry name" value="Transferase(Phosphotransferase) domain 1"/>
    <property type="match status" value="1"/>
</dbReference>
<evidence type="ECO:0000256" key="5">
    <source>
        <dbReference type="PROSITE-ProRule" id="PRU10141"/>
    </source>
</evidence>
<dbReference type="SUPFAM" id="SSF56112">
    <property type="entry name" value="Protein kinase-like (PK-like)"/>
    <property type="match status" value="1"/>
</dbReference>
<name>A0A1I4VF52_PSUAM</name>
<gene>
    <name evidence="8" type="ORF">SAMN05216207_100626</name>
</gene>
<evidence type="ECO:0000256" key="4">
    <source>
        <dbReference type="ARBA" id="ARBA00022840"/>
    </source>
</evidence>